<dbReference type="Pfam" id="PF11672">
    <property type="entry name" value="DUF3268"/>
    <property type="match status" value="1"/>
</dbReference>
<accession>A0A0F9TTF7</accession>
<organism evidence="1">
    <name type="scientific">marine sediment metagenome</name>
    <dbReference type="NCBI Taxonomy" id="412755"/>
    <lineage>
        <taxon>unclassified sequences</taxon>
        <taxon>metagenomes</taxon>
        <taxon>ecological metagenomes</taxon>
    </lineage>
</organism>
<evidence type="ECO:0000313" key="1">
    <source>
        <dbReference type="EMBL" id="KKN52401.1"/>
    </source>
</evidence>
<sequence>MKCTIHSAKELVPSKTKYGIRYGCPVGGCTVVQWSGSSSTPADFGTRQARMVAHNHFDTLWQAGMFTRGKAYKALAKYLNLPQRKVHIGHFDITQCRKVVEFCEEVIKAK</sequence>
<proteinExistence type="predicted"/>
<dbReference type="AlphaFoldDB" id="A0A0F9TTF7"/>
<protein>
    <submittedName>
        <fullName evidence="1">Uncharacterized protein</fullName>
    </submittedName>
</protein>
<name>A0A0F9TTF7_9ZZZZ</name>
<comment type="caution">
    <text evidence="1">The sequence shown here is derived from an EMBL/GenBank/DDBJ whole genome shotgun (WGS) entry which is preliminary data.</text>
</comment>
<dbReference type="InterPro" id="IPR021686">
    <property type="entry name" value="DUF3268"/>
</dbReference>
<gene>
    <name evidence="1" type="ORF">LCGC14_0613180</name>
</gene>
<dbReference type="EMBL" id="LAZR01001021">
    <property type="protein sequence ID" value="KKN52401.1"/>
    <property type="molecule type" value="Genomic_DNA"/>
</dbReference>
<reference evidence="1" key="1">
    <citation type="journal article" date="2015" name="Nature">
        <title>Complex archaea that bridge the gap between prokaryotes and eukaryotes.</title>
        <authorList>
            <person name="Spang A."/>
            <person name="Saw J.H."/>
            <person name="Jorgensen S.L."/>
            <person name="Zaremba-Niedzwiedzka K."/>
            <person name="Martijn J."/>
            <person name="Lind A.E."/>
            <person name="van Eijk R."/>
            <person name="Schleper C."/>
            <person name="Guy L."/>
            <person name="Ettema T.J."/>
        </authorList>
    </citation>
    <scope>NUCLEOTIDE SEQUENCE</scope>
</reference>